<evidence type="ECO:0000256" key="5">
    <source>
        <dbReference type="ARBA" id="ARBA00022801"/>
    </source>
</evidence>
<keyword evidence="4" id="KW-0479">Metal-binding</keyword>
<evidence type="ECO:0000313" key="13">
    <source>
        <dbReference type="Proteomes" id="UP001608902"/>
    </source>
</evidence>
<comment type="similarity">
    <text evidence="2">Belongs to the peptidase M13 family.</text>
</comment>
<evidence type="ECO:0000313" key="12">
    <source>
        <dbReference type="EMBL" id="MFH4976854.1"/>
    </source>
</evidence>
<dbReference type="Pfam" id="PF05649">
    <property type="entry name" value="Peptidase_M13_N"/>
    <property type="match status" value="2"/>
</dbReference>
<dbReference type="PRINTS" id="PR00786">
    <property type="entry name" value="NEPRILYSIN"/>
</dbReference>
<dbReference type="InterPro" id="IPR000718">
    <property type="entry name" value="Peptidase_M13"/>
</dbReference>
<dbReference type="SUPFAM" id="SSF55486">
    <property type="entry name" value="Metalloproteases ('zincins'), catalytic domain"/>
    <property type="match status" value="2"/>
</dbReference>
<dbReference type="GO" id="GO:0046872">
    <property type="term" value="F:metal ion binding"/>
    <property type="evidence" value="ECO:0007669"/>
    <property type="project" value="UniProtKB-KW"/>
</dbReference>
<feature type="chain" id="PRO_5044771140" evidence="9">
    <location>
        <begin position="24"/>
        <end position="1548"/>
    </location>
</feature>
<evidence type="ECO:0000259" key="11">
    <source>
        <dbReference type="Pfam" id="PF05649"/>
    </source>
</evidence>
<dbReference type="PANTHER" id="PTHR11733">
    <property type="entry name" value="ZINC METALLOPROTEASE FAMILY M13 NEPRILYSIN-RELATED"/>
    <property type="match status" value="1"/>
</dbReference>
<organism evidence="12 13">
    <name type="scientific">Gnathostoma spinigerum</name>
    <dbReference type="NCBI Taxonomy" id="75299"/>
    <lineage>
        <taxon>Eukaryota</taxon>
        <taxon>Metazoa</taxon>
        <taxon>Ecdysozoa</taxon>
        <taxon>Nematoda</taxon>
        <taxon>Chromadorea</taxon>
        <taxon>Rhabditida</taxon>
        <taxon>Spirurina</taxon>
        <taxon>Gnathostomatomorpha</taxon>
        <taxon>Gnathostomatoidea</taxon>
        <taxon>Gnathostomatidae</taxon>
        <taxon>Gnathostoma</taxon>
    </lineage>
</organism>
<reference evidence="12 13" key="1">
    <citation type="submission" date="2024-08" db="EMBL/GenBank/DDBJ databases">
        <title>Gnathostoma spinigerum genome.</title>
        <authorList>
            <person name="Gonzalez-Bertolin B."/>
            <person name="Monzon S."/>
            <person name="Zaballos A."/>
            <person name="Jimenez P."/>
            <person name="Dekumyoy P."/>
            <person name="Varona S."/>
            <person name="Cuesta I."/>
            <person name="Sumanam S."/>
            <person name="Adisakwattana P."/>
            <person name="Gasser R.B."/>
            <person name="Hernandez-Gonzalez A."/>
            <person name="Young N.D."/>
            <person name="Perteguer M.J."/>
        </authorList>
    </citation>
    <scope>NUCLEOTIDE SEQUENCE [LARGE SCALE GENOMIC DNA]</scope>
    <source>
        <strain evidence="12">AL3</strain>
        <tissue evidence="12">Liver</tissue>
    </source>
</reference>
<evidence type="ECO:0000259" key="10">
    <source>
        <dbReference type="Pfam" id="PF01431"/>
    </source>
</evidence>
<keyword evidence="7" id="KW-0482">Metalloprotease</keyword>
<dbReference type="GO" id="GO:0006508">
    <property type="term" value="P:proteolysis"/>
    <property type="evidence" value="ECO:0007669"/>
    <property type="project" value="UniProtKB-KW"/>
</dbReference>
<evidence type="ECO:0000256" key="9">
    <source>
        <dbReference type="SAM" id="SignalP"/>
    </source>
</evidence>
<dbReference type="InterPro" id="IPR042089">
    <property type="entry name" value="Peptidase_M13_dom_2"/>
</dbReference>
<feature type="domain" description="Peptidase M13 N-terminal" evidence="11">
    <location>
        <begin position="838"/>
        <end position="1267"/>
    </location>
</feature>
<dbReference type="EMBL" id="JBGFUD010001867">
    <property type="protein sequence ID" value="MFH4976854.1"/>
    <property type="molecule type" value="Genomic_DNA"/>
</dbReference>
<dbReference type="InterPro" id="IPR008753">
    <property type="entry name" value="Peptidase_M13_N"/>
</dbReference>
<sequence length="1548" mass="178708">MATKVTVAMLVVITSLFVAATFAFNPLLTNVPNGLPFFEETEAAQSRNFATNPPVISKEDPRYEAFNVVTKRFDKLINLTANPCDDFYQFACGNMPKTMVSSFAEATIRSSRLMARQLQDEKYRKATKSTALKKLFLEYDKCLKSDFRPSKQYFNKKYTEMQRDVGFDFPFKTGLEVNLTKDQLAKAIGFVTVYSTDTLLSHFVTTNWLAPLSKNGNLLFLDESNLLIPVMIYRIPFLWQTYQSEVLNTFVELLTDVTRGLGIQKSKESIKDVAKKLVQVEYEIANIPFKPDSRKDITLFYNVFSKATAEKKFPFLNWGVYLRELSRNLPDLQKEMLQDDFKFIITKPGVIGKLLEYIHNGRLPKTSIANYLYVCYLSTFIEYVPKNRNAELTPYDKLKKAAAQYEKKAERTRTIVKPTLPSADHFNDETSCASYTAYKLPFANARMFIDALFKNNEERELTHKYVSKYVSSILYGFRNQINGLTWMSYETKKAAYEKIDNLVRNIGYPDFVVNDTLLDAYYDTLKYNNTQSYSDREEAHYRFEYERELRRLLIKTGTERDDFAGPPSIVNAWYQPSLNSITFPIGILVEPFYNKDWPASINYGSLGMIAGHELTHGYDNNGIYWDGVGKFGNWMDKSTAASFADMAKCVIDQYSKFCPLKKKYKEDGCINGRLTQGENIADNGGIRASYRAFKNHVGFNGPDPRLDHPVFGRFSDDQLFFLAFAQTWCNHKPRPEDLYHQMKTDVHSPGPYRVLGTIQNFPEFRQAFHCAVGHKYTPEKHCNVWTSDSSSSYGIPTPPPNPTNERTKEEVEPTDTKYEAYKKAASMLEESIDLRKDPCNSFYEYACGKHKKPLSFAYGRLRNYLEQANQMSKPKYKQEGPEALKKAIKFYEKCMDVWSHYYADIASGDIVKAAIGDFAEKTTFTFNMVEHQAGGKKIPNLSRTNLATALGDLSSKGISTLLSLMIDTDWKSPENGYLMYVDQNTLFYPKSYYNPAAWKTIRDNHLENTVQWFLDYAAVMKKNLDEKVLREDVGKLFDLELKLAQEFSTSETERRQFKRSYNVKTIVEAERDIMKFIDLKQYFKAYAGNDAELRRLFENKNYKIAVMEPDMIKKLSDVISKYTNDQKVILVDYLFYRILMDKVDFLPRRNNHQILETRFDIPSLGQPRSKERLPLPVFNSNNKDDEKRYCAYMTVEYLPLANARFFVDYLYPEQKHRENIRTKTKSIINNVVKSFQSMVNRLNWMDDESKKGAYGKITDLQVNVAYPDLIMNNIELDDYFKDLSFTDKDTYFTMLDKMKAFNLNKINSQLFKDKYDRSDFLGPAGTVNAWYMPELNSITFPAGILRQPFFDENWPSSMNYGGIGVVAGHELTHGFDDKGVQWDGRGKLRDWMSKESKEGFKNMAKCVVEEYSKFCPLKNTTYQPQCVNGELTQGENIADNGGIRAAYEGYRDHVSMNGPDPQLPSRLMSRFSHDQLFFISFAQVWCQQPYPPSRLYKQLMIDPHSPSKYRVFGTIQNFPEFRAAFNCPAGSEYGPEPGNFCPVWAPQA</sequence>
<dbReference type="PANTHER" id="PTHR11733:SF240">
    <property type="entry name" value="GH14155P-RELATED"/>
    <property type="match status" value="1"/>
</dbReference>
<gene>
    <name evidence="12" type="ORF">AB6A40_003563</name>
</gene>
<dbReference type="CDD" id="cd08662">
    <property type="entry name" value="M13"/>
    <property type="match status" value="2"/>
</dbReference>
<feature type="domain" description="Peptidase M13 N-terminal" evidence="11">
    <location>
        <begin position="83"/>
        <end position="509"/>
    </location>
</feature>
<feature type="region of interest" description="Disordered" evidence="8">
    <location>
        <begin position="789"/>
        <end position="814"/>
    </location>
</feature>
<evidence type="ECO:0000256" key="8">
    <source>
        <dbReference type="SAM" id="MobiDB-lite"/>
    </source>
</evidence>
<dbReference type="PROSITE" id="PS51885">
    <property type="entry name" value="NEPRILYSIN"/>
    <property type="match status" value="1"/>
</dbReference>
<keyword evidence="6" id="KW-0862">Zinc</keyword>
<name>A0ABD6EFG7_9BILA</name>
<dbReference type="Gene3D" id="1.10.1380.10">
    <property type="entry name" value="Neutral endopeptidase , domain2"/>
    <property type="match status" value="2"/>
</dbReference>
<feature type="compositionally biased region" description="Basic and acidic residues" evidence="8">
    <location>
        <begin position="805"/>
        <end position="814"/>
    </location>
</feature>
<dbReference type="Gene3D" id="3.40.390.10">
    <property type="entry name" value="Collagenase (Catalytic Domain)"/>
    <property type="match status" value="2"/>
</dbReference>
<evidence type="ECO:0000256" key="1">
    <source>
        <dbReference type="ARBA" id="ARBA00001947"/>
    </source>
</evidence>
<dbReference type="InterPro" id="IPR024079">
    <property type="entry name" value="MetalloPept_cat_dom_sf"/>
</dbReference>
<feature type="domain" description="Peptidase M13 C-terminal" evidence="10">
    <location>
        <begin position="571"/>
        <end position="784"/>
    </location>
</feature>
<evidence type="ECO:0000256" key="4">
    <source>
        <dbReference type="ARBA" id="ARBA00022723"/>
    </source>
</evidence>
<keyword evidence="9" id="KW-0732">Signal</keyword>
<accession>A0ABD6EFG7</accession>
<evidence type="ECO:0000256" key="7">
    <source>
        <dbReference type="ARBA" id="ARBA00023049"/>
    </source>
</evidence>
<comment type="cofactor">
    <cofactor evidence="1">
        <name>Zn(2+)</name>
        <dbReference type="ChEBI" id="CHEBI:29105"/>
    </cofactor>
</comment>
<keyword evidence="3" id="KW-0645">Protease</keyword>
<comment type="caution">
    <text evidence="12">The sequence shown here is derived from an EMBL/GenBank/DDBJ whole genome shotgun (WGS) entry which is preliminary data.</text>
</comment>
<dbReference type="Pfam" id="PF01431">
    <property type="entry name" value="Peptidase_M13"/>
    <property type="match status" value="2"/>
</dbReference>
<dbReference type="InterPro" id="IPR018497">
    <property type="entry name" value="Peptidase_M13_C"/>
</dbReference>
<evidence type="ECO:0000256" key="2">
    <source>
        <dbReference type="ARBA" id="ARBA00007357"/>
    </source>
</evidence>
<evidence type="ECO:0000256" key="3">
    <source>
        <dbReference type="ARBA" id="ARBA00022670"/>
    </source>
</evidence>
<dbReference type="GO" id="GO:0008237">
    <property type="term" value="F:metallopeptidase activity"/>
    <property type="evidence" value="ECO:0007669"/>
    <property type="project" value="UniProtKB-KW"/>
</dbReference>
<proteinExistence type="inferred from homology"/>
<dbReference type="Proteomes" id="UP001608902">
    <property type="component" value="Unassembled WGS sequence"/>
</dbReference>
<keyword evidence="13" id="KW-1185">Reference proteome</keyword>
<protein>
    <submittedName>
        <fullName evidence="12">Uncharacterized protein</fullName>
    </submittedName>
</protein>
<feature type="domain" description="Peptidase M13 C-terminal" evidence="10">
    <location>
        <begin position="1328"/>
        <end position="1537"/>
    </location>
</feature>
<feature type="signal peptide" evidence="9">
    <location>
        <begin position="1"/>
        <end position="23"/>
    </location>
</feature>
<keyword evidence="5" id="KW-0378">Hydrolase</keyword>
<evidence type="ECO:0000256" key="6">
    <source>
        <dbReference type="ARBA" id="ARBA00022833"/>
    </source>
</evidence>